<organism evidence="2 3">
    <name type="scientific">Candidatus Cryptobacteroides avicola</name>
    <dbReference type="NCBI Taxonomy" id="2840757"/>
    <lineage>
        <taxon>Bacteria</taxon>
        <taxon>Pseudomonadati</taxon>
        <taxon>Bacteroidota</taxon>
        <taxon>Bacteroidia</taxon>
        <taxon>Bacteroidales</taxon>
        <taxon>Candidatus Cryptobacteroides</taxon>
    </lineage>
</organism>
<gene>
    <name evidence="2" type="ORF">IAB75_03550</name>
</gene>
<dbReference type="SUPFAM" id="SSF56925">
    <property type="entry name" value="OMPA-like"/>
    <property type="match status" value="1"/>
</dbReference>
<reference evidence="2" key="1">
    <citation type="submission" date="2020-10" db="EMBL/GenBank/DDBJ databases">
        <authorList>
            <person name="Gilroy R."/>
        </authorList>
    </citation>
    <scope>NUCLEOTIDE SEQUENCE</scope>
    <source>
        <strain evidence="2">G3-8215</strain>
    </source>
</reference>
<dbReference type="AlphaFoldDB" id="A0A940IHV4"/>
<feature type="signal peptide" evidence="1">
    <location>
        <begin position="1"/>
        <end position="23"/>
    </location>
</feature>
<evidence type="ECO:0000313" key="3">
    <source>
        <dbReference type="Proteomes" id="UP000725002"/>
    </source>
</evidence>
<dbReference type="EMBL" id="JADILV010000024">
    <property type="protein sequence ID" value="MBO8483174.1"/>
    <property type="molecule type" value="Genomic_DNA"/>
</dbReference>
<dbReference type="Proteomes" id="UP000725002">
    <property type="component" value="Unassembled WGS sequence"/>
</dbReference>
<comment type="caution">
    <text evidence="2">The sequence shown here is derived from an EMBL/GenBank/DDBJ whole genome shotgun (WGS) entry which is preliminary data.</text>
</comment>
<proteinExistence type="predicted"/>
<evidence type="ECO:0008006" key="4">
    <source>
        <dbReference type="Google" id="ProtNLM"/>
    </source>
</evidence>
<dbReference type="PROSITE" id="PS51257">
    <property type="entry name" value="PROKAR_LIPOPROTEIN"/>
    <property type="match status" value="1"/>
</dbReference>
<reference evidence="2" key="2">
    <citation type="journal article" date="2021" name="PeerJ">
        <title>Extensive microbial diversity within the chicken gut microbiome revealed by metagenomics and culture.</title>
        <authorList>
            <person name="Gilroy R."/>
            <person name="Ravi A."/>
            <person name="Getino M."/>
            <person name="Pursley I."/>
            <person name="Horton D.L."/>
            <person name="Alikhan N.F."/>
            <person name="Baker D."/>
            <person name="Gharbi K."/>
            <person name="Hall N."/>
            <person name="Watson M."/>
            <person name="Adriaenssens E.M."/>
            <person name="Foster-Nyarko E."/>
            <person name="Jarju S."/>
            <person name="Secka A."/>
            <person name="Antonio M."/>
            <person name="Oren A."/>
            <person name="Chaudhuri R.R."/>
            <person name="La Ragione R."/>
            <person name="Hildebrand F."/>
            <person name="Pallen M.J."/>
        </authorList>
    </citation>
    <scope>NUCLEOTIDE SEQUENCE</scope>
    <source>
        <strain evidence="2">G3-8215</strain>
    </source>
</reference>
<sequence length="190" mass="21186">MRSIYTLLAAVFISCCLSFTSNAQPRAAGLRIGALGLEASYQHSLGKNFVEAEAGLDFGYGGKGFKVSASYNFIFARPAWSDRGSWALYAGPGLAMGYVSDRTTYTLWAEDNGREYPVRLHPADHGFMFAFTGQAGLEYNFWFPLQLSVDIRPYFGFHVNDGFHDFGSKCGFYNYGMLGFVPTLSVRYRF</sequence>
<evidence type="ECO:0000256" key="1">
    <source>
        <dbReference type="SAM" id="SignalP"/>
    </source>
</evidence>
<dbReference type="InterPro" id="IPR011250">
    <property type="entry name" value="OMP/PagP_B-barrel"/>
</dbReference>
<evidence type="ECO:0000313" key="2">
    <source>
        <dbReference type="EMBL" id="MBO8483174.1"/>
    </source>
</evidence>
<accession>A0A940IHV4</accession>
<keyword evidence="1" id="KW-0732">Signal</keyword>
<feature type="chain" id="PRO_5036814585" description="Outer membrane protein beta-barrel domain-containing protein" evidence="1">
    <location>
        <begin position="24"/>
        <end position="190"/>
    </location>
</feature>
<protein>
    <recommendedName>
        <fullName evidence="4">Outer membrane protein beta-barrel domain-containing protein</fullName>
    </recommendedName>
</protein>
<name>A0A940IHV4_9BACT</name>